<dbReference type="Proteomes" id="UP001174909">
    <property type="component" value="Unassembled WGS sequence"/>
</dbReference>
<dbReference type="GO" id="GO:0008289">
    <property type="term" value="F:lipid binding"/>
    <property type="evidence" value="ECO:0007669"/>
    <property type="project" value="UniProtKB-KW"/>
</dbReference>
<reference evidence="2" key="1">
    <citation type="submission" date="2023-03" db="EMBL/GenBank/DDBJ databases">
        <authorList>
            <person name="Steffen K."/>
            <person name="Cardenas P."/>
        </authorList>
    </citation>
    <scope>NUCLEOTIDE SEQUENCE</scope>
</reference>
<dbReference type="SUPFAM" id="SSF82549">
    <property type="entry name" value="DAK1/DegV-like"/>
    <property type="match status" value="1"/>
</dbReference>
<dbReference type="Pfam" id="PF02645">
    <property type="entry name" value="DegV"/>
    <property type="match status" value="1"/>
</dbReference>
<dbReference type="InterPro" id="IPR003797">
    <property type="entry name" value="DegV"/>
</dbReference>
<dbReference type="PANTHER" id="PTHR33434">
    <property type="entry name" value="DEGV DOMAIN-CONTAINING PROTEIN DR_1986-RELATED"/>
    <property type="match status" value="1"/>
</dbReference>
<evidence type="ECO:0000256" key="1">
    <source>
        <dbReference type="ARBA" id="ARBA00023121"/>
    </source>
</evidence>
<evidence type="ECO:0000313" key="2">
    <source>
        <dbReference type="EMBL" id="CAI8007616.1"/>
    </source>
</evidence>
<proteinExistence type="predicted"/>
<dbReference type="Gene3D" id="3.40.50.10440">
    <property type="entry name" value="Dihydroxyacetone kinase, domain 1"/>
    <property type="match status" value="1"/>
</dbReference>
<dbReference type="Gene3D" id="3.30.1180.10">
    <property type="match status" value="1"/>
</dbReference>
<gene>
    <name evidence="2" type="ORF">GBAR_LOCUS5301</name>
</gene>
<dbReference type="PROSITE" id="PS51482">
    <property type="entry name" value="DEGV"/>
    <property type="match status" value="1"/>
</dbReference>
<dbReference type="InterPro" id="IPR043168">
    <property type="entry name" value="DegV_C"/>
</dbReference>
<keyword evidence="3" id="KW-1185">Reference proteome</keyword>
<sequence length="193" mass="20992">MTYDSAVVGAREASERLQGTHIEVIDTESATGSGLMVIEALRLSAQGHTSDEIVRRTQELVPRVKVIATLDTLYYLQKGGRVPVLAHLGTSLLQVKPIFEMYRGEVSTIAKVRTAKRAKSKLVDLLREDVGEGRLHAAVLQGNVPDEAKELEERIASEFDCAELYVGTFSPVIGAHTGPGLLGVSYWSESETV</sequence>
<protein>
    <submittedName>
        <fullName evidence="2">DegV domain-containing protein CA_C3284</fullName>
    </submittedName>
</protein>
<dbReference type="NCBIfam" id="TIGR00762">
    <property type="entry name" value="DegV"/>
    <property type="match status" value="1"/>
</dbReference>
<dbReference type="InterPro" id="IPR050270">
    <property type="entry name" value="DegV_domain_contain"/>
</dbReference>
<dbReference type="AlphaFoldDB" id="A0AA35W860"/>
<comment type="caution">
    <text evidence="2">The sequence shown here is derived from an EMBL/GenBank/DDBJ whole genome shotgun (WGS) entry which is preliminary data.</text>
</comment>
<accession>A0AA35W860</accession>
<dbReference type="PANTHER" id="PTHR33434:SF2">
    <property type="entry name" value="FATTY ACID-BINDING PROTEIN TM_1468"/>
    <property type="match status" value="1"/>
</dbReference>
<evidence type="ECO:0000313" key="3">
    <source>
        <dbReference type="Proteomes" id="UP001174909"/>
    </source>
</evidence>
<keyword evidence="1" id="KW-0446">Lipid-binding</keyword>
<dbReference type="EMBL" id="CASHTH010000792">
    <property type="protein sequence ID" value="CAI8007616.1"/>
    <property type="molecule type" value="Genomic_DNA"/>
</dbReference>
<organism evidence="2 3">
    <name type="scientific">Geodia barretti</name>
    <name type="common">Barrett's horny sponge</name>
    <dbReference type="NCBI Taxonomy" id="519541"/>
    <lineage>
        <taxon>Eukaryota</taxon>
        <taxon>Metazoa</taxon>
        <taxon>Porifera</taxon>
        <taxon>Demospongiae</taxon>
        <taxon>Heteroscleromorpha</taxon>
        <taxon>Tetractinellida</taxon>
        <taxon>Astrophorina</taxon>
        <taxon>Geodiidae</taxon>
        <taxon>Geodia</taxon>
    </lineage>
</organism>
<name>A0AA35W860_GEOBA</name>